<dbReference type="GO" id="GO:0016209">
    <property type="term" value="F:antioxidant activity"/>
    <property type="evidence" value="ECO:0007669"/>
    <property type="project" value="InterPro"/>
</dbReference>
<dbReference type="InterPro" id="IPR036249">
    <property type="entry name" value="Thioredoxin-like_sf"/>
</dbReference>
<accession>A0A849SJ01</accession>
<dbReference type="Pfam" id="PF00578">
    <property type="entry name" value="AhpC-TSA"/>
    <property type="match status" value="1"/>
</dbReference>
<dbReference type="Gene3D" id="3.40.30.10">
    <property type="entry name" value="Glutaredoxin"/>
    <property type="match status" value="1"/>
</dbReference>
<evidence type="ECO:0000259" key="6">
    <source>
        <dbReference type="PROSITE" id="PS51352"/>
    </source>
</evidence>
<evidence type="ECO:0000256" key="3">
    <source>
        <dbReference type="ARBA" id="ARBA00023157"/>
    </source>
</evidence>
<proteinExistence type="predicted"/>
<gene>
    <name evidence="7" type="ORF">HOP12_09600</name>
</gene>
<protein>
    <submittedName>
        <fullName evidence="7">TlpA family protein disulfide reductase</fullName>
    </submittedName>
</protein>
<feature type="chain" id="PRO_5032378909" evidence="5">
    <location>
        <begin position="44"/>
        <end position="183"/>
    </location>
</feature>
<dbReference type="InterPro" id="IPR017937">
    <property type="entry name" value="Thioredoxin_CS"/>
</dbReference>
<dbReference type="InterPro" id="IPR000866">
    <property type="entry name" value="AhpC/TSA"/>
</dbReference>
<dbReference type="InterPro" id="IPR013766">
    <property type="entry name" value="Thioredoxin_domain"/>
</dbReference>
<evidence type="ECO:0000256" key="1">
    <source>
        <dbReference type="ARBA" id="ARBA00004196"/>
    </source>
</evidence>
<keyword evidence="3" id="KW-1015">Disulfide bond</keyword>
<feature type="signal peptide" evidence="5">
    <location>
        <begin position="1"/>
        <end position="43"/>
    </location>
</feature>
<evidence type="ECO:0000256" key="5">
    <source>
        <dbReference type="SAM" id="SignalP"/>
    </source>
</evidence>
<evidence type="ECO:0000313" key="8">
    <source>
        <dbReference type="Proteomes" id="UP000580839"/>
    </source>
</evidence>
<dbReference type="GO" id="GO:0017004">
    <property type="term" value="P:cytochrome complex assembly"/>
    <property type="evidence" value="ECO:0007669"/>
    <property type="project" value="UniProtKB-KW"/>
</dbReference>
<organism evidence="7 8">
    <name type="scientific">Eiseniibacteriota bacterium</name>
    <dbReference type="NCBI Taxonomy" id="2212470"/>
    <lineage>
        <taxon>Bacteria</taxon>
        <taxon>Candidatus Eiseniibacteriota</taxon>
    </lineage>
</organism>
<dbReference type="GO" id="GO:0016491">
    <property type="term" value="F:oxidoreductase activity"/>
    <property type="evidence" value="ECO:0007669"/>
    <property type="project" value="InterPro"/>
</dbReference>
<evidence type="ECO:0000256" key="2">
    <source>
        <dbReference type="ARBA" id="ARBA00022748"/>
    </source>
</evidence>
<dbReference type="PANTHER" id="PTHR42852:SF6">
    <property type="entry name" value="THIOL:DISULFIDE INTERCHANGE PROTEIN DSBE"/>
    <property type="match status" value="1"/>
</dbReference>
<evidence type="ECO:0000313" key="7">
    <source>
        <dbReference type="EMBL" id="NOT34411.1"/>
    </source>
</evidence>
<dbReference type="CDD" id="cd02966">
    <property type="entry name" value="TlpA_like_family"/>
    <property type="match status" value="1"/>
</dbReference>
<dbReference type="AlphaFoldDB" id="A0A849SJ01"/>
<sequence length="183" mass="20728">MRDSIRIESLDWSFDREVHRVHRLLLFTVAATCLLSGSIPVHAATDTPAIAPSFTARTLDGKTLKSSDLKGRPMVIDFWATWCGPCRASMRHLDAVHLEYEARGLLVLGFSVDEEPALRVKAFGQKLGVHFPLAMANERLLDQYGPIRQIPTTFFVNRQGQIVRRVVGYIDRETLESYVQELF</sequence>
<evidence type="ECO:0000256" key="4">
    <source>
        <dbReference type="ARBA" id="ARBA00023284"/>
    </source>
</evidence>
<feature type="domain" description="Thioredoxin" evidence="6">
    <location>
        <begin position="45"/>
        <end position="183"/>
    </location>
</feature>
<dbReference type="EMBL" id="JABFRW010000119">
    <property type="protein sequence ID" value="NOT34411.1"/>
    <property type="molecule type" value="Genomic_DNA"/>
</dbReference>
<dbReference type="Proteomes" id="UP000580839">
    <property type="component" value="Unassembled WGS sequence"/>
</dbReference>
<dbReference type="PROSITE" id="PS00194">
    <property type="entry name" value="THIOREDOXIN_1"/>
    <property type="match status" value="1"/>
</dbReference>
<comment type="caution">
    <text evidence="7">The sequence shown here is derived from an EMBL/GenBank/DDBJ whole genome shotgun (WGS) entry which is preliminary data.</text>
</comment>
<keyword evidence="4" id="KW-0676">Redox-active center</keyword>
<reference evidence="7 8" key="1">
    <citation type="submission" date="2020-04" db="EMBL/GenBank/DDBJ databases">
        <title>Metagenomic profiling of ammonia- and methane-oxidizing microorganisms in a Dutch drinking water treatment plant.</title>
        <authorList>
            <person name="Poghosyan L."/>
            <person name="Leucker S."/>
        </authorList>
    </citation>
    <scope>NUCLEOTIDE SEQUENCE [LARGE SCALE GENOMIC DNA]</scope>
    <source>
        <strain evidence="7">S-RSF-IL-03</strain>
    </source>
</reference>
<name>A0A849SJ01_UNCEI</name>
<dbReference type="PANTHER" id="PTHR42852">
    <property type="entry name" value="THIOL:DISULFIDE INTERCHANGE PROTEIN DSBE"/>
    <property type="match status" value="1"/>
</dbReference>
<dbReference type="GO" id="GO:0030313">
    <property type="term" value="C:cell envelope"/>
    <property type="evidence" value="ECO:0007669"/>
    <property type="project" value="UniProtKB-SubCell"/>
</dbReference>
<dbReference type="PROSITE" id="PS51352">
    <property type="entry name" value="THIOREDOXIN_2"/>
    <property type="match status" value="1"/>
</dbReference>
<keyword evidence="5" id="KW-0732">Signal</keyword>
<keyword evidence="2" id="KW-0201">Cytochrome c-type biogenesis</keyword>
<dbReference type="InterPro" id="IPR050553">
    <property type="entry name" value="Thioredoxin_ResA/DsbE_sf"/>
</dbReference>
<dbReference type="SUPFAM" id="SSF52833">
    <property type="entry name" value="Thioredoxin-like"/>
    <property type="match status" value="1"/>
</dbReference>
<comment type="subcellular location">
    <subcellularLocation>
        <location evidence="1">Cell envelope</location>
    </subcellularLocation>
</comment>